<dbReference type="InterPro" id="IPR029033">
    <property type="entry name" value="His_PPase_superfam"/>
</dbReference>
<feature type="site" description="Transition state stabilizer" evidence="4">
    <location>
        <position position="170"/>
    </location>
</feature>
<protein>
    <submittedName>
        <fullName evidence="5">Histidine phosphatase family protein</fullName>
    </submittedName>
</protein>
<dbReference type="PANTHER" id="PTHR46517">
    <property type="entry name" value="FRUCTOSE-2,6-BISPHOSPHATASE TIGAR"/>
    <property type="match status" value="1"/>
</dbReference>
<dbReference type="GO" id="GO:0004331">
    <property type="term" value="F:fructose-2,6-bisphosphate 2-phosphatase activity"/>
    <property type="evidence" value="ECO:0007669"/>
    <property type="project" value="TreeGrafter"/>
</dbReference>
<dbReference type="GO" id="GO:0045820">
    <property type="term" value="P:negative regulation of glycolytic process"/>
    <property type="evidence" value="ECO:0007669"/>
    <property type="project" value="TreeGrafter"/>
</dbReference>
<evidence type="ECO:0000256" key="4">
    <source>
        <dbReference type="PIRSR" id="PIRSR613078-3"/>
    </source>
</evidence>
<dbReference type="RefSeq" id="WP_254757658.1">
    <property type="nucleotide sequence ID" value="NZ_JANCLT010000002.1"/>
</dbReference>
<sequence length="213" mass="24159">MENKISLYLVRHGETYLNRYKRMQGWADSPLTEEGKMVAAETGSRLGDLAFDRVYTSDSGRTVETAEIILRQNQHEVPTITRMKAFRETFFGSFEGEYSEVAWGKVAQDKGYPDFHTLIRSCTPQEVVDAMKQSDPLQHAEGYEEMWARIETGLQEVIAAGGGNVLIVTHGNVIRTLLKQFSEEFDPTVDIKNASVSRLEHCNQAFRVVSYNQ</sequence>
<feature type="binding site" evidence="3">
    <location>
        <position position="61"/>
    </location>
    <ligand>
        <name>substrate</name>
    </ligand>
</feature>
<keyword evidence="6" id="KW-1185">Reference proteome</keyword>
<dbReference type="CDD" id="cd07067">
    <property type="entry name" value="HP_PGM_like"/>
    <property type="match status" value="1"/>
</dbReference>
<feature type="binding site" evidence="3">
    <location>
        <begin position="171"/>
        <end position="172"/>
    </location>
    <ligand>
        <name>substrate</name>
    </ligand>
</feature>
<dbReference type="PIRSF" id="PIRSF000709">
    <property type="entry name" value="6PFK_2-Ptase"/>
    <property type="match status" value="1"/>
</dbReference>
<dbReference type="SMART" id="SM00855">
    <property type="entry name" value="PGAM"/>
    <property type="match status" value="1"/>
</dbReference>
<proteinExistence type="predicted"/>
<dbReference type="Gene3D" id="3.40.50.1240">
    <property type="entry name" value="Phosphoglycerate mutase-like"/>
    <property type="match status" value="1"/>
</dbReference>
<feature type="active site" description="Proton donor/acceptor" evidence="2">
    <location>
        <position position="88"/>
    </location>
</feature>
<keyword evidence="1" id="KW-0378">Hydrolase</keyword>
<name>A0AA41X7I4_9BACI</name>
<evidence type="ECO:0000256" key="1">
    <source>
        <dbReference type="ARBA" id="ARBA00022801"/>
    </source>
</evidence>
<dbReference type="AlphaFoldDB" id="A0AA41X7I4"/>
<dbReference type="InterPro" id="IPR013078">
    <property type="entry name" value="His_Pase_superF_clade-1"/>
</dbReference>
<dbReference type="Pfam" id="PF00300">
    <property type="entry name" value="His_Phos_1"/>
    <property type="match status" value="1"/>
</dbReference>
<feature type="active site" description="Tele-phosphohistidine intermediate" evidence="2">
    <location>
        <position position="12"/>
    </location>
</feature>
<dbReference type="SUPFAM" id="SSF53254">
    <property type="entry name" value="Phosphoglycerate mutase-like"/>
    <property type="match status" value="1"/>
</dbReference>
<dbReference type="InterPro" id="IPR051695">
    <property type="entry name" value="Phosphoglycerate_Mutase"/>
</dbReference>
<dbReference type="PANTHER" id="PTHR46517:SF1">
    <property type="entry name" value="FRUCTOSE-2,6-BISPHOSPHATASE TIGAR"/>
    <property type="match status" value="1"/>
</dbReference>
<comment type="caution">
    <text evidence="5">The sequence shown here is derived from an EMBL/GenBank/DDBJ whole genome shotgun (WGS) entry which is preliminary data.</text>
</comment>
<reference evidence="5" key="1">
    <citation type="submission" date="2022-07" db="EMBL/GenBank/DDBJ databases">
        <authorList>
            <person name="Li W.-J."/>
            <person name="Deng Q.-Q."/>
        </authorList>
    </citation>
    <scope>NUCLEOTIDE SEQUENCE</scope>
    <source>
        <strain evidence="5">SYSU M60031</strain>
    </source>
</reference>
<dbReference type="GO" id="GO:0043456">
    <property type="term" value="P:regulation of pentose-phosphate shunt"/>
    <property type="evidence" value="ECO:0007669"/>
    <property type="project" value="TreeGrafter"/>
</dbReference>
<dbReference type="Proteomes" id="UP001156102">
    <property type="component" value="Unassembled WGS sequence"/>
</dbReference>
<evidence type="ECO:0000313" key="6">
    <source>
        <dbReference type="Proteomes" id="UP001156102"/>
    </source>
</evidence>
<gene>
    <name evidence="5" type="ORF">NK662_04200</name>
</gene>
<evidence type="ECO:0000256" key="2">
    <source>
        <dbReference type="PIRSR" id="PIRSR613078-1"/>
    </source>
</evidence>
<accession>A0AA41X7I4</accession>
<evidence type="ECO:0000256" key="3">
    <source>
        <dbReference type="PIRSR" id="PIRSR613078-2"/>
    </source>
</evidence>
<dbReference type="GO" id="GO:0005829">
    <property type="term" value="C:cytosol"/>
    <property type="evidence" value="ECO:0007669"/>
    <property type="project" value="TreeGrafter"/>
</dbReference>
<evidence type="ECO:0000313" key="5">
    <source>
        <dbReference type="EMBL" id="MCP8967740.1"/>
    </source>
</evidence>
<organism evidence="5 6">
    <name type="scientific">Ectobacillus ponti</name>
    <dbReference type="NCBI Taxonomy" id="2961894"/>
    <lineage>
        <taxon>Bacteria</taxon>
        <taxon>Bacillati</taxon>
        <taxon>Bacillota</taxon>
        <taxon>Bacilli</taxon>
        <taxon>Bacillales</taxon>
        <taxon>Bacillaceae</taxon>
        <taxon>Ectobacillus</taxon>
    </lineage>
</organism>
<dbReference type="EMBL" id="JANCLT010000002">
    <property type="protein sequence ID" value="MCP8967740.1"/>
    <property type="molecule type" value="Genomic_DNA"/>
</dbReference>
<feature type="binding site" evidence="3">
    <location>
        <begin position="11"/>
        <end position="18"/>
    </location>
    <ligand>
        <name>substrate</name>
    </ligand>
</feature>